<evidence type="ECO:0000256" key="3">
    <source>
        <dbReference type="ARBA" id="ARBA00023015"/>
    </source>
</evidence>
<dbReference type="PROSITE" id="PS00463">
    <property type="entry name" value="ZN2_CY6_FUNGAL_1"/>
    <property type="match status" value="1"/>
</dbReference>
<dbReference type="PANTHER" id="PTHR31944:SF131">
    <property type="entry name" value="HEME-RESPONSIVE ZINC FINGER TRANSCRIPTION FACTOR HAP1"/>
    <property type="match status" value="1"/>
</dbReference>
<evidence type="ECO:0000256" key="2">
    <source>
        <dbReference type="ARBA" id="ARBA00022833"/>
    </source>
</evidence>
<dbReference type="Pfam" id="PF04082">
    <property type="entry name" value="Fungal_trans"/>
    <property type="match status" value="1"/>
</dbReference>
<dbReference type="PANTHER" id="PTHR31944">
    <property type="entry name" value="HEME-RESPONSIVE ZINC FINGER TRANSCRIPTION FACTOR HAP1"/>
    <property type="match status" value="1"/>
</dbReference>
<accession>A0ABR4FKU2</accession>
<keyword evidence="6" id="KW-0539">Nucleus</keyword>
<dbReference type="SUPFAM" id="SSF57701">
    <property type="entry name" value="Zn2/Cys6 DNA-binding domain"/>
    <property type="match status" value="1"/>
</dbReference>
<dbReference type="InterPro" id="IPR007219">
    <property type="entry name" value="XnlR_reg_dom"/>
</dbReference>
<keyword evidence="4" id="KW-0238">DNA-binding</keyword>
<keyword evidence="9" id="KW-1185">Reference proteome</keyword>
<evidence type="ECO:0000313" key="8">
    <source>
        <dbReference type="EMBL" id="KAL2783871.1"/>
    </source>
</evidence>
<dbReference type="CDD" id="cd12148">
    <property type="entry name" value="fungal_TF_MHR"/>
    <property type="match status" value="1"/>
</dbReference>
<protein>
    <recommendedName>
        <fullName evidence="7">Zn(2)-C6 fungal-type domain-containing protein</fullName>
    </recommendedName>
</protein>
<keyword evidence="3" id="KW-0805">Transcription regulation</keyword>
<evidence type="ECO:0000313" key="9">
    <source>
        <dbReference type="Proteomes" id="UP001610563"/>
    </source>
</evidence>
<organism evidence="8 9">
    <name type="scientific">Aspergillus keveii</name>
    <dbReference type="NCBI Taxonomy" id="714993"/>
    <lineage>
        <taxon>Eukaryota</taxon>
        <taxon>Fungi</taxon>
        <taxon>Dikarya</taxon>
        <taxon>Ascomycota</taxon>
        <taxon>Pezizomycotina</taxon>
        <taxon>Eurotiomycetes</taxon>
        <taxon>Eurotiomycetidae</taxon>
        <taxon>Eurotiales</taxon>
        <taxon>Aspergillaceae</taxon>
        <taxon>Aspergillus</taxon>
        <taxon>Aspergillus subgen. Nidulantes</taxon>
    </lineage>
</organism>
<dbReference type="CDD" id="cd00067">
    <property type="entry name" value="GAL4"/>
    <property type="match status" value="1"/>
</dbReference>
<keyword evidence="5" id="KW-0804">Transcription</keyword>
<dbReference type="Pfam" id="PF00172">
    <property type="entry name" value="Zn_clus"/>
    <property type="match status" value="1"/>
</dbReference>
<dbReference type="Proteomes" id="UP001610563">
    <property type="component" value="Unassembled WGS sequence"/>
</dbReference>
<evidence type="ECO:0000256" key="1">
    <source>
        <dbReference type="ARBA" id="ARBA00022723"/>
    </source>
</evidence>
<keyword evidence="1" id="KW-0479">Metal-binding</keyword>
<dbReference type="InterPro" id="IPR051430">
    <property type="entry name" value="Fungal_TF_Env_Response"/>
</dbReference>
<dbReference type="InterPro" id="IPR036864">
    <property type="entry name" value="Zn2-C6_fun-type_DNA-bd_sf"/>
</dbReference>
<dbReference type="EMBL" id="JBFTWV010000206">
    <property type="protein sequence ID" value="KAL2783871.1"/>
    <property type="molecule type" value="Genomic_DNA"/>
</dbReference>
<sequence length="681" mass="76666">MSSADAPIQGGEPPQKRRRKIWSCNECRRRKVHCDRSLPVCSGCSKSRRAARCVYIEDEPTVLAIGQADLSANRTDAVGHSTSTAMQPESLLTLARLAERLRRLESMVKQSGTAYIDSHSQSGVPDIDNSPGRKFAAAALNDGILFPPIRGRAFTTKFSGVTHVSMILNKIPGLNQFTREAFDKSPAMDHIRRAVHRSETWSEPAGPVTVESLYGLLPPRAETDALVEAYLQSFELVYHILCLPEFRREYANLWIEERSQKPEFLIVALLIVAIALCLNCPLTSETTPALPSTRDRATRIIQVCETWFQSRPLHYHRLLDFQAAFLLLLARQVNGRRYKQTWPNSGKLVRIFMSAGLHREATNLRREEDMITPLDHELRRRIWAAAAEFELQASFEQGMPPIPSISLRHSLTTLLNSARPPLSFPEVKEWTEKFMSYLHTLPRCSTTKTKPIHALACLTLHQYQLVLHVRNASSQSTSALERDFSLMVLWTTAREIVTLHQAVVATGSNMLELLCGDQLRAALSLCYVYVTHLETRNMHITYLSVPVHELLSLMQDTMHLIRDKALRFGGDQRQLWIATASCAFVKAIREPAKWEHFLTLAVEEFVPAFCTNDVDALGLTASGLSFDSNCPPPVDLGAQVTDDSNTGQDSFHGTGHAIAWEELDDLNAQEFADFFDWFDFN</sequence>
<keyword evidence="2" id="KW-0862">Zinc</keyword>
<comment type="caution">
    <text evidence="8">The sequence shown here is derived from an EMBL/GenBank/DDBJ whole genome shotgun (WGS) entry which is preliminary data.</text>
</comment>
<name>A0ABR4FKU2_9EURO</name>
<dbReference type="InterPro" id="IPR001138">
    <property type="entry name" value="Zn2Cys6_DnaBD"/>
</dbReference>
<feature type="domain" description="Zn(2)-C6 fungal-type" evidence="7">
    <location>
        <begin position="23"/>
        <end position="55"/>
    </location>
</feature>
<dbReference type="SMART" id="SM00066">
    <property type="entry name" value="GAL4"/>
    <property type="match status" value="1"/>
</dbReference>
<gene>
    <name evidence="8" type="ORF">BJX66DRAFT_330354</name>
</gene>
<dbReference type="PROSITE" id="PS50048">
    <property type="entry name" value="ZN2_CY6_FUNGAL_2"/>
    <property type="match status" value="1"/>
</dbReference>
<evidence type="ECO:0000256" key="6">
    <source>
        <dbReference type="ARBA" id="ARBA00023242"/>
    </source>
</evidence>
<evidence type="ECO:0000259" key="7">
    <source>
        <dbReference type="PROSITE" id="PS50048"/>
    </source>
</evidence>
<evidence type="ECO:0000256" key="5">
    <source>
        <dbReference type="ARBA" id="ARBA00023163"/>
    </source>
</evidence>
<dbReference type="Gene3D" id="4.10.240.10">
    <property type="entry name" value="Zn(2)-C6 fungal-type DNA-binding domain"/>
    <property type="match status" value="1"/>
</dbReference>
<proteinExistence type="predicted"/>
<reference evidence="8 9" key="1">
    <citation type="submission" date="2024-07" db="EMBL/GenBank/DDBJ databases">
        <title>Section-level genome sequencing and comparative genomics of Aspergillus sections Usti and Cavernicolus.</title>
        <authorList>
            <consortium name="Lawrence Berkeley National Laboratory"/>
            <person name="Nybo J.L."/>
            <person name="Vesth T.C."/>
            <person name="Theobald S."/>
            <person name="Frisvad J.C."/>
            <person name="Larsen T.O."/>
            <person name="Kjaerboelling I."/>
            <person name="Rothschild-Mancinelli K."/>
            <person name="Lyhne E.K."/>
            <person name="Kogle M.E."/>
            <person name="Barry K."/>
            <person name="Clum A."/>
            <person name="Na H."/>
            <person name="Ledsgaard L."/>
            <person name="Lin J."/>
            <person name="Lipzen A."/>
            <person name="Kuo A."/>
            <person name="Riley R."/>
            <person name="Mondo S."/>
            <person name="Labutti K."/>
            <person name="Haridas S."/>
            <person name="Pangalinan J."/>
            <person name="Salamov A.A."/>
            <person name="Simmons B.A."/>
            <person name="Magnuson J.K."/>
            <person name="Chen J."/>
            <person name="Drula E."/>
            <person name="Henrissat B."/>
            <person name="Wiebenga A."/>
            <person name="Lubbers R.J."/>
            <person name="Gomes A.C."/>
            <person name="Makela M.R."/>
            <person name="Stajich J."/>
            <person name="Grigoriev I.V."/>
            <person name="Mortensen U.H."/>
            <person name="De Vries R.P."/>
            <person name="Baker S.E."/>
            <person name="Andersen M.R."/>
        </authorList>
    </citation>
    <scope>NUCLEOTIDE SEQUENCE [LARGE SCALE GENOMIC DNA]</scope>
    <source>
        <strain evidence="8 9">CBS 209.92</strain>
    </source>
</reference>
<evidence type="ECO:0000256" key="4">
    <source>
        <dbReference type="ARBA" id="ARBA00023125"/>
    </source>
</evidence>